<dbReference type="Proteomes" id="UP001589750">
    <property type="component" value="Unassembled WGS sequence"/>
</dbReference>
<dbReference type="EC" id="3.1.3.16" evidence="3"/>
<gene>
    <name evidence="3" type="ORF">ACFFRI_21410</name>
</gene>
<sequence length="375" mass="40477">MTGAPEDDDLFDHAPAAYVVLDRADGHIVRANQAFSSLVRRPLDEVLTCTLPRLLSVAGRIYFDTHLMPMLYLNGRVDEVALDVVTAEGERVPVLVNANRDATGVRVVMFGASERRRYETDLLRSTRAAEAARQAAVELARTLQQTLIPPVPPRIPRLEISAAYRPAGAGDEVGGDFYDVFNVAPSVWTVVLGDVLGKGVRAAAVTSFIRHTVRDLAMQLADPAELLHALDRALRAHDTDKFCTVVLLRLTESSDGWVVEGASGGHPLPLLVTADGRVSEVGTPGSLIGILDHPHYTTFTHRLGADELVTLYTDGVTEARRGRELFGDRALRELLRTASAQPASVSQAVPDAVVDYQGGVPSDDIAVLTLRPAPC</sequence>
<dbReference type="PANTHER" id="PTHR43156">
    <property type="entry name" value="STAGE II SPORULATION PROTEIN E-RELATED"/>
    <property type="match status" value="1"/>
</dbReference>
<evidence type="ECO:0000256" key="1">
    <source>
        <dbReference type="ARBA" id="ARBA00022801"/>
    </source>
</evidence>
<dbReference type="InterPro" id="IPR000014">
    <property type="entry name" value="PAS"/>
</dbReference>
<keyword evidence="4" id="KW-1185">Reference proteome</keyword>
<comment type="caution">
    <text evidence="3">The sequence shown here is derived from an EMBL/GenBank/DDBJ whole genome shotgun (WGS) entry which is preliminary data.</text>
</comment>
<dbReference type="Gene3D" id="3.60.40.10">
    <property type="entry name" value="PPM-type phosphatase domain"/>
    <property type="match status" value="1"/>
</dbReference>
<dbReference type="InterPro" id="IPR001932">
    <property type="entry name" value="PPM-type_phosphatase-like_dom"/>
</dbReference>
<dbReference type="SMART" id="SM00331">
    <property type="entry name" value="PP2C_SIG"/>
    <property type="match status" value="1"/>
</dbReference>
<organism evidence="3 4">
    <name type="scientific">Nocardioides plantarum</name>
    <dbReference type="NCBI Taxonomy" id="29299"/>
    <lineage>
        <taxon>Bacteria</taxon>
        <taxon>Bacillati</taxon>
        <taxon>Actinomycetota</taxon>
        <taxon>Actinomycetes</taxon>
        <taxon>Propionibacteriales</taxon>
        <taxon>Nocardioidaceae</taxon>
        <taxon>Nocardioides</taxon>
    </lineage>
</organism>
<evidence type="ECO:0000313" key="3">
    <source>
        <dbReference type="EMBL" id="MFB9315616.1"/>
    </source>
</evidence>
<dbReference type="InterPro" id="IPR052016">
    <property type="entry name" value="Bact_Sigma-Reg"/>
</dbReference>
<reference evidence="3 4" key="1">
    <citation type="submission" date="2024-09" db="EMBL/GenBank/DDBJ databases">
        <authorList>
            <person name="Sun Q."/>
            <person name="Mori K."/>
        </authorList>
    </citation>
    <scope>NUCLEOTIDE SEQUENCE [LARGE SCALE GENOMIC DNA]</scope>
    <source>
        <strain evidence="3 4">JCM 9626</strain>
    </source>
</reference>
<name>A0ABV5KFV1_9ACTN</name>
<dbReference type="SUPFAM" id="SSF81606">
    <property type="entry name" value="PP2C-like"/>
    <property type="match status" value="1"/>
</dbReference>
<dbReference type="InterPro" id="IPR036457">
    <property type="entry name" value="PPM-type-like_dom_sf"/>
</dbReference>
<dbReference type="Pfam" id="PF13188">
    <property type="entry name" value="PAS_8"/>
    <property type="match status" value="1"/>
</dbReference>
<proteinExistence type="predicted"/>
<evidence type="ECO:0000259" key="2">
    <source>
        <dbReference type="SMART" id="SM00331"/>
    </source>
</evidence>
<dbReference type="RefSeq" id="WP_379142692.1">
    <property type="nucleotide sequence ID" value="NZ_JBHMDG010000034.1"/>
</dbReference>
<dbReference type="SUPFAM" id="SSF55785">
    <property type="entry name" value="PYP-like sensor domain (PAS domain)"/>
    <property type="match status" value="1"/>
</dbReference>
<protein>
    <submittedName>
        <fullName evidence="3">PP2C family protein-serine/threonine phosphatase</fullName>
        <ecNumber evidence="3">3.1.3.16</ecNumber>
    </submittedName>
</protein>
<dbReference type="PANTHER" id="PTHR43156:SF2">
    <property type="entry name" value="STAGE II SPORULATION PROTEIN E"/>
    <property type="match status" value="1"/>
</dbReference>
<dbReference type="Pfam" id="PF07228">
    <property type="entry name" value="SpoIIE"/>
    <property type="match status" value="1"/>
</dbReference>
<dbReference type="Gene3D" id="3.30.450.20">
    <property type="entry name" value="PAS domain"/>
    <property type="match status" value="1"/>
</dbReference>
<dbReference type="EMBL" id="JBHMDG010000034">
    <property type="protein sequence ID" value="MFB9315616.1"/>
    <property type="molecule type" value="Genomic_DNA"/>
</dbReference>
<evidence type="ECO:0000313" key="4">
    <source>
        <dbReference type="Proteomes" id="UP001589750"/>
    </source>
</evidence>
<dbReference type="GO" id="GO:0004722">
    <property type="term" value="F:protein serine/threonine phosphatase activity"/>
    <property type="evidence" value="ECO:0007669"/>
    <property type="project" value="UniProtKB-EC"/>
</dbReference>
<accession>A0ABV5KFV1</accession>
<dbReference type="InterPro" id="IPR035965">
    <property type="entry name" value="PAS-like_dom_sf"/>
</dbReference>
<feature type="domain" description="PPM-type phosphatase" evidence="2">
    <location>
        <begin position="155"/>
        <end position="372"/>
    </location>
</feature>
<keyword evidence="1 3" id="KW-0378">Hydrolase</keyword>